<organism evidence="2 3">
    <name type="scientific">Paspalum notatum var. saurae</name>
    <dbReference type="NCBI Taxonomy" id="547442"/>
    <lineage>
        <taxon>Eukaryota</taxon>
        <taxon>Viridiplantae</taxon>
        <taxon>Streptophyta</taxon>
        <taxon>Embryophyta</taxon>
        <taxon>Tracheophyta</taxon>
        <taxon>Spermatophyta</taxon>
        <taxon>Magnoliopsida</taxon>
        <taxon>Liliopsida</taxon>
        <taxon>Poales</taxon>
        <taxon>Poaceae</taxon>
        <taxon>PACMAD clade</taxon>
        <taxon>Panicoideae</taxon>
        <taxon>Andropogonodae</taxon>
        <taxon>Paspaleae</taxon>
        <taxon>Paspalinae</taxon>
        <taxon>Paspalum</taxon>
    </lineage>
</organism>
<dbReference type="Proteomes" id="UP001341281">
    <property type="component" value="Chromosome 05"/>
</dbReference>
<keyword evidence="3" id="KW-1185">Reference proteome</keyword>
<keyword evidence="1" id="KW-0812">Transmembrane</keyword>
<feature type="transmembrane region" description="Helical" evidence="1">
    <location>
        <begin position="15"/>
        <end position="36"/>
    </location>
</feature>
<name>A0AAQ3TPH6_PASNO</name>
<accession>A0AAQ3TPH6</accession>
<keyword evidence="1" id="KW-0472">Membrane</keyword>
<dbReference type="AlphaFoldDB" id="A0AAQ3TPH6"/>
<keyword evidence="1" id="KW-1133">Transmembrane helix</keyword>
<reference evidence="2 3" key="1">
    <citation type="submission" date="2024-02" db="EMBL/GenBank/DDBJ databases">
        <title>High-quality chromosome-scale genome assembly of Pensacola bahiagrass (Paspalum notatum Flugge var. saurae).</title>
        <authorList>
            <person name="Vega J.M."/>
            <person name="Podio M."/>
            <person name="Orjuela J."/>
            <person name="Siena L.A."/>
            <person name="Pessino S.C."/>
            <person name="Combes M.C."/>
            <person name="Mariac C."/>
            <person name="Albertini E."/>
            <person name="Pupilli F."/>
            <person name="Ortiz J.P.A."/>
            <person name="Leblanc O."/>
        </authorList>
    </citation>
    <scope>NUCLEOTIDE SEQUENCE [LARGE SCALE GENOMIC DNA]</scope>
    <source>
        <strain evidence="2">R1</strain>
        <tissue evidence="2">Leaf</tissue>
    </source>
</reference>
<gene>
    <name evidence="2" type="ORF">U9M48_024790</name>
</gene>
<proteinExistence type="predicted"/>
<protein>
    <submittedName>
        <fullName evidence="2">Uncharacterized protein</fullName>
    </submittedName>
</protein>
<dbReference type="EMBL" id="CP144749">
    <property type="protein sequence ID" value="WVZ76864.1"/>
    <property type="molecule type" value="Genomic_DNA"/>
</dbReference>
<sequence>MHPISCLLFPSTARFLRIPAASFLIFWLLILSWRIFARFCRRKACFDTLCLSLMPISPSMLVSLCNNCTCESYDLWNESSRFDDLLRVALITTSKIGKDLGRCLSVAPPHQLVGLSDLVFPIVFGTAIRLSSWLPEAFRIGPCIASCSSSVSIMTTRRLLASSAVTFAANNMAAVSLGFVHSSRLISLAKVFAQVVILARSRVLVASICRRLCINRIP</sequence>
<evidence type="ECO:0000313" key="3">
    <source>
        <dbReference type="Proteomes" id="UP001341281"/>
    </source>
</evidence>
<evidence type="ECO:0000256" key="1">
    <source>
        <dbReference type="SAM" id="Phobius"/>
    </source>
</evidence>
<evidence type="ECO:0000313" key="2">
    <source>
        <dbReference type="EMBL" id="WVZ76864.1"/>
    </source>
</evidence>